<evidence type="ECO:0000313" key="3">
    <source>
        <dbReference type="EMBL" id="KWZ43351.1"/>
    </source>
</evidence>
<dbReference type="Gene3D" id="3.40.50.1820">
    <property type="entry name" value="alpha/beta hydrolase"/>
    <property type="match status" value="1"/>
</dbReference>
<protein>
    <submittedName>
        <fullName evidence="3">Esterase</fullName>
    </submittedName>
</protein>
<keyword evidence="1" id="KW-0378">Hydrolase</keyword>
<reference evidence="3 4" key="1">
    <citation type="submission" date="2015-11" db="EMBL/GenBank/DDBJ databases">
        <authorList>
            <person name="Sahl J."/>
            <person name="Wagner D."/>
            <person name="Keim P."/>
        </authorList>
    </citation>
    <scope>NUCLEOTIDE SEQUENCE [LARGE SCALE GENOMIC DNA]</scope>
    <source>
        <strain evidence="3 4">BDU18</strain>
    </source>
</reference>
<evidence type="ECO:0000259" key="2">
    <source>
        <dbReference type="Pfam" id="PF20434"/>
    </source>
</evidence>
<proteinExistence type="predicted"/>
<dbReference type="InterPro" id="IPR050300">
    <property type="entry name" value="GDXG_lipolytic_enzyme"/>
</dbReference>
<dbReference type="SUPFAM" id="SSF53474">
    <property type="entry name" value="alpha/beta-Hydrolases"/>
    <property type="match status" value="1"/>
</dbReference>
<dbReference type="InterPro" id="IPR029058">
    <property type="entry name" value="AB_hydrolase_fold"/>
</dbReference>
<dbReference type="EMBL" id="LNJQ01000001">
    <property type="protein sequence ID" value="KWZ43351.1"/>
    <property type="molecule type" value="Genomic_DNA"/>
</dbReference>
<dbReference type="PANTHER" id="PTHR48081">
    <property type="entry name" value="AB HYDROLASE SUPERFAMILY PROTEIN C4A8.06C"/>
    <property type="match status" value="1"/>
</dbReference>
<dbReference type="Pfam" id="PF20434">
    <property type="entry name" value="BD-FAE"/>
    <property type="match status" value="1"/>
</dbReference>
<evidence type="ECO:0000313" key="4">
    <source>
        <dbReference type="Proteomes" id="UP000070255"/>
    </source>
</evidence>
<name>A0ABR5TEF0_9BURK</name>
<organism evidence="3 4">
    <name type="scientific">Burkholderia savannae</name>
    <dbReference type="NCBI Taxonomy" id="1637837"/>
    <lineage>
        <taxon>Bacteria</taxon>
        <taxon>Pseudomonadati</taxon>
        <taxon>Pseudomonadota</taxon>
        <taxon>Betaproteobacteria</taxon>
        <taxon>Burkholderiales</taxon>
        <taxon>Burkholderiaceae</taxon>
        <taxon>Burkholderia</taxon>
        <taxon>pseudomallei group</taxon>
    </lineage>
</organism>
<accession>A0ABR5TEF0</accession>
<feature type="domain" description="BD-FAE-like" evidence="2">
    <location>
        <begin position="67"/>
        <end position="159"/>
    </location>
</feature>
<dbReference type="RefSeq" id="WP_052145136.1">
    <property type="nucleotide sequence ID" value="NZ_CP013417.1"/>
</dbReference>
<sequence>MERLYRGMGRAALDRAYNNTRAIANFPAVLADFRTRSAALYERVRGRRDLRYGDRPRERFDWLPGGRANAPTFVFIHGGYWQNCAKEDFAFVAHGPLARGFNVVLAEYTLAPDASMTQIVDEIGRLIDHLRADRDGLGTAGRPLCLSGHSAGGHLSALHRGHAFVTSALAISPLVDLEPISLSWLNEKLQLSEREIAAYSPLWHVGKGAPTVVAVGADELPELVRQADDYTAACAAAGEPVWGAHVPGCTHFSVLDDLAQPNGTLMRLLDAAIAGSGHGGDERADEERR</sequence>
<comment type="caution">
    <text evidence="3">The sequence shown here is derived from an EMBL/GenBank/DDBJ whole genome shotgun (WGS) entry which is preliminary data.</text>
</comment>
<evidence type="ECO:0000256" key="1">
    <source>
        <dbReference type="ARBA" id="ARBA00022801"/>
    </source>
</evidence>
<dbReference type="PANTHER" id="PTHR48081:SF33">
    <property type="entry name" value="KYNURENINE FORMAMIDASE"/>
    <property type="match status" value="1"/>
</dbReference>
<dbReference type="InterPro" id="IPR049492">
    <property type="entry name" value="BD-FAE-like_dom"/>
</dbReference>
<keyword evidence="4" id="KW-1185">Reference proteome</keyword>
<gene>
    <name evidence="3" type="ORF">WS72_11095</name>
</gene>
<dbReference type="Proteomes" id="UP000070255">
    <property type="component" value="Unassembled WGS sequence"/>
</dbReference>